<dbReference type="OrthoDB" id="9770452at2"/>
<feature type="binding site" evidence="7">
    <location>
        <position position="128"/>
    </location>
    <ligand>
        <name>glyoxylate</name>
        <dbReference type="ChEBI" id="CHEBI:36655"/>
    </ligand>
</feature>
<dbReference type="Pfam" id="PF01070">
    <property type="entry name" value="FMN_dh"/>
    <property type="match status" value="1"/>
</dbReference>
<evidence type="ECO:0000256" key="5">
    <source>
        <dbReference type="ARBA" id="ARBA00024042"/>
    </source>
</evidence>
<name>A0A2Z3HSU3_9CAUL</name>
<keyword evidence="2 7" id="KW-0285">Flavoprotein</keyword>
<dbReference type="GO" id="GO:0010181">
    <property type="term" value="F:FMN binding"/>
    <property type="evidence" value="ECO:0007669"/>
    <property type="project" value="InterPro"/>
</dbReference>
<proteinExistence type="inferred from homology"/>
<evidence type="ECO:0000313" key="10">
    <source>
        <dbReference type="Proteomes" id="UP000247763"/>
    </source>
</evidence>
<feature type="binding site" evidence="7">
    <location>
        <position position="154"/>
    </location>
    <ligand>
        <name>FMN</name>
        <dbReference type="ChEBI" id="CHEBI:58210"/>
    </ligand>
</feature>
<feature type="binding site" evidence="7">
    <location>
        <position position="106"/>
    </location>
    <ligand>
        <name>FMN</name>
        <dbReference type="ChEBI" id="CHEBI:58210"/>
    </ligand>
</feature>
<dbReference type="NCBIfam" id="NF008398">
    <property type="entry name" value="PRK11197.1"/>
    <property type="match status" value="1"/>
</dbReference>
<organism evidence="9 10">
    <name type="scientific">Phenylobacterium parvum</name>
    <dbReference type="NCBI Taxonomy" id="2201350"/>
    <lineage>
        <taxon>Bacteria</taxon>
        <taxon>Pseudomonadati</taxon>
        <taxon>Pseudomonadota</taxon>
        <taxon>Alphaproteobacteria</taxon>
        <taxon>Caulobacterales</taxon>
        <taxon>Caulobacteraceae</taxon>
        <taxon>Phenylobacterium</taxon>
    </lineage>
</organism>
<dbReference type="GO" id="GO:0009060">
    <property type="term" value="P:aerobic respiration"/>
    <property type="evidence" value="ECO:0007669"/>
    <property type="project" value="TreeGrafter"/>
</dbReference>
<feature type="binding site" evidence="7">
    <location>
        <position position="163"/>
    </location>
    <ligand>
        <name>glyoxylate</name>
        <dbReference type="ChEBI" id="CHEBI:36655"/>
    </ligand>
</feature>
<dbReference type="AlphaFoldDB" id="A0A2Z3HSU3"/>
<feature type="binding site" evidence="7">
    <location>
        <position position="126"/>
    </location>
    <ligand>
        <name>FMN</name>
        <dbReference type="ChEBI" id="CHEBI:58210"/>
    </ligand>
</feature>
<dbReference type="FunFam" id="3.20.20.70:FF:000029">
    <property type="entry name" value="L-lactate dehydrogenase"/>
    <property type="match status" value="1"/>
</dbReference>
<dbReference type="RefSeq" id="WP_110450452.1">
    <property type="nucleotide sequence ID" value="NZ_CP029479.1"/>
</dbReference>
<feature type="binding site" evidence="7">
    <location>
        <begin position="77"/>
        <end position="79"/>
    </location>
    <ligand>
        <name>FMN</name>
        <dbReference type="ChEBI" id="CHEBI:58210"/>
    </ligand>
</feature>
<feature type="binding site" evidence="7">
    <location>
        <begin position="308"/>
        <end position="312"/>
    </location>
    <ligand>
        <name>FMN</name>
        <dbReference type="ChEBI" id="CHEBI:58210"/>
    </ligand>
</feature>
<dbReference type="InterPro" id="IPR037396">
    <property type="entry name" value="FMN_HAD"/>
</dbReference>
<dbReference type="PROSITE" id="PS51349">
    <property type="entry name" value="FMN_HYDROXY_ACID_DH_2"/>
    <property type="match status" value="1"/>
</dbReference>
<dbReference type="PROSITE" id="PS00557">
    <property type="entry name" value="FMN_HYDROXY_ACID_DH_1"/>
    <property type="match status" value="1"/>
</dbReference>
<evidence type="ECO:0000256" key="1">
    <source>
        <dbReference type="ARBA" id="ARBA00001917"/>
    </source>
</evidence>
<dbReference type="KEGG" id="phb:HYN04_08970"/>
<evidence type="ECO:0000313" key="9">
    <source>
        <dbReference type="EMBL" id="AWM77885.1"/>
    </source>
</evidence>
<comment type="similarity">
    <text evidence="5">Belongs to the FMN-dependent alpha-hydroxy acid dehydrogenase family.</text>
</comment>
<feature type="binding site" evidence="7">
    <location>
        <begin position="331"/>
        <end position="332"/>
    </location>
    <ligand>
        <name>FMN</name>
        <dbReference type="ChEBI" id="CHEBI:58210"/>
    </ligand>
</feature>
<gene>
    <name evidence="9" type="ORF">HYN04_08970</name>
</gene>
<dbReference type="CDD" id="cd02809">
    <property type="entry name" value="alpha_hydroxyacid_oxid_FMN"/>
    <property type="match status" value="1"/>
</dbReference>
<feature type="domain" description="FMN hydroxy acid dehydrogenase" evidence="8">
    <location>
        <begin position="1"/>
        <end position="382"/>
    </location>
</feature>
<feature type="binding site" evidence="7">
    <location>
        <position position="24"/>
    </location>
    <ligand>
        <name>glyoxylate</name>
        <dbReference type="ChEBI" id="CHEBI:36655"/>
    </ligand>
</feature>
<dbReference type="PANTHER" id="PTHR10578:SF85">
    <property type="entry name" value="L-LACTATE DEHYDROGENASE"/>
    <property type="match status" value="1"/>
</dbReference>
<feature type="binding site" evidence="7">
    <location>
        <position position="280"/>
    </location>
    <ligand>
        <name>glyoxylate</name>
        <dbReference type="ChEBI" id="CHEBI:36655"/>
    </ligand>
</feature>
<dbReference type="SUPFAM" id="SSF51395">
    <property type="entry name" value="FMN-linked oxidoreductases"/>
    <property type="match status" value="1"/>
</dbReference>
<keyword evidence="4" id="KW-0560">Oxidoreductase</keyword>
<dbReference type="InterPro" id="IPR012133">
    <property type="entry name" value="Alpha-hydoxy_acid_DH_FMN"/>
</dbReference>
<evidence type="ECO:0000259" key="8">
    <source>
        <dbReference type="PROSITE" id="PS51349"/>
    </source>
</evidence>
<reference evidence="10" key="1">
    <citation type="submission" date="2018-05" db="EMBL/GenBank/DDBJ databases">
        <title>Genome sequencing of Phenylobacterium sp. HYN0004.</title>
        <authorList>
            <person name="Yi H."/>
            <person name="Baek C."/>
        </authorList>
    </citation>
    <scope>NUCLEOTIDE SEQUENCE [LARGE SCALE GENOMIC DNA]</scope>
    <source>
        <strain evidence="10">HYN0004</strain>
    </source>
</reference>
<dbReference type="Gene3D" id="3.20.20.70">
    <property type="entry name" value="Aldolase class I"/>
    <property type="match status" value="1"/>
</dbReference>
<evidence type="ECO:0000256" key="4">
    <source>
        <dbReference type="ARBA" id="ARBA00023002"/>
    </source>
</evidence>
<feature type="binding site" evidence="7">
    <location>
        <position position="275"/>
    </location>
    <ligand>
        <name>FMN</name>
        <dbReference type="ChEBI" id="CHEBI:58210"/>
    </ligand>
</feature>
<dbReference type="GO" id="GO:0005886">
    <property type="term" value="C:plasma membrane"/>
    <property type="evidence" value="ECO:0007669"/>
    <property type="project" value="TreeGrafter"/>
</dbReference>
<dbReference type="InterPro" id="IPR000262">
    <property type="entry name" value="FMN-dep_DH"/>
</dbReference>
<evidence type="ECO:0000256" key="2">
    <source>
        <dbReference type="ARBA" id="ARBA00022630"/>
    </source>
</evidence>
<sequence length="387" mass="41453">MKPASMSDYRERARRRLPPMFFEYIDGGSYAEETLRRNVRDLEAIALRQRVMRDMSKVDLSTTLFGQTLSMPLALAPVGMAGMYAARGEVQAARAAAGAGVPFCLSTVGVCSIEEVAAAGTPPWFQLYMLKDRGYMRDLITRAKDAGCPVLVFTVDLPIPGARYRDVRSGFTGLSGLPAAINTLWQGATHPAWSWDLFTQGRPHTLGSVQAAVQGGGRVNDFLAWIARNFDRSVTWKDLDFVREIWDGPIVIKGVLDPDDARDAVRAGAQGLVVSNHGGRQLDGVSSSIAALPRIADAVGGDLEILMDGGIRSGLDVLKALSLGARACLVGRPWAWALGAGGEAMVSRMLGVMRSELTTAMILTGCTTAARANADMLDVAAPQNLSP</sequence>
<dbReference type="PANTHER" id="PTHR10578">
    <property type="entry name" value="S -2-HYDROXY-ACID OXIDASE-RELATED"/>
    <property type="match status" value="1"/>
</dbReference>
<dbReference type="GO" id="GO:0004459">
    <property type="term" value="F:L-lactate dehydrogenase (NAD+) activity"/>
    <property type="evidence" value="ECO:0007669"/>
    <property type="project" value="TreeGrafter"/>
</dbReference>
<evidence type="ECO:0000256" key="6">
    <source>
        <dbReference type="PIRSR" id="PIRSR000138-1"/>
    </source>
</evidence>
<keyword evidence="3 7" id="KW-0288">FMN</keyword>
<dbReference type="PIRSF" id="PIRSF000138">
    <property type="entry name" value="Al-hdrx_acd_dh"/>
    <property type="match status" value="1"/>
</dbReference>
<evidence type="ECO:0000256" key="3">
    <source>
        <dbReference type="ARBA" id="ARBA00022643"/>
    </source>
</evidence>
<feature type="binding site" evidence="7">
    <location>
        <position position="253"/>
    </location>
    <ligand>
        <name>FMN</name>
        <dbReference type="ChEBI" id="CHEBI:58210"/>
    </ligand>
</feature>
<accession>A0A2Z3HSU3</accession>
<comment type="cofactor">
    <cofactor evidence="1">
        <name>FMN</name>
        <dbReference type="ChEBI" id="CHEBI:58210"/>
    </cofactor>
</comment>
<feature type="binding site" evidence="7">
    <location>
        <position position="277"/>
    </location>
    <ligand>
        <name>glyoxylate</name>
        <dbReference type="ChEBI" id="CHEBI:36655"/>
    </ligand>
</feature>
<feature type="active site" description="Proton acceptor" evidence="6">
    <location>
        <position position="277"/>
    </location>
</feature>
<dbReference type="EMBL" id="CP029479">
    <property type="protein sequence ID" value="AWM77885.1"/>
    <property type="molecule type" value="Genomic_DNA"/>
</dbReference>
<dbReference type="InterPro" id="IPR008259">
    <property type="entry name" value="FMN_hydac_DH_AS"/>
</dbReference>
<keyword evidence="10" id="KW-1185">Reference proteome</keyword>
<protein>
    <submittedName>
        <fullName evidence="9">L-lactate dehydrogenase</fullName>
    </submittedName>
</protein>
<dbReference type="InterPro" id="IPR013785">
    <property type="entry name" value="Aldolase_TIM"/>
</dbReference>
<dbReference type="Proteomes" id="UP000247763">
    <property type="component" value="Chromosome"/>
</dbReference>
<evidence type="ECO:0000256" key="7">
    <source>
        <dbReference type="PIRSR" id="PIRSR000138-2"/>
    </source>
</evidence>